<name>A0A7K8E3G5_LEURO</name>
<feature type="non-terminal residue" evidence="4">
    <location>
        <position position="1"/>
    </location>
</feature>
<organism evidence="4 5">
    <name type="scientific">Leucopsar rothschildi</name>
    <name type="common">Bali myna</name>
    <name type="synonym">Rothschild's mynah</name>
    <dbReference type="NCBI Taxonomy" id="127929"/>
    <lineage>
        <taxon>Eukaryota</taxon>
        <taxon>Metazoa</taxon>
        <taxon>Chordata</taxon>
        <taxon>Craniata</taxon>
        <taxon>Vertebrata</taxon>
        <taxon>Euteleostomi</taxon>
        <taxon>Archelosauria</taxon>
        <taxon>Archosauria</taxon>
        <taxon>Dinosauria</taxon>
        <taxon>Saurischia</taxon>
        <taxon>Theropoda</taxon>
        <taxon>Coelurosauria</taxon>
        <taxon>Aves</taxon>
        <taxon>Neognathae</taxon>
        <taxon>Neoaves</taxon>
        <taxon>Telluraves</taxon>
        <taxon>Australaves</taxon>
        <taxon>Passeriformes</taxon>
        <taxon>Sturnidae</taxon>
        <taxon>Leucopsar</taxon>
    </lineage>
</organism>
<proteinExistence type="inferred from homology"/>
<gene>
    <name evidence="4" type="primary">Birc5</name>
    <name evidence="4" type="ORF">LEUROT_R01155</name>
</gene>
<dbReference type="Proteomes" id="UP000522331">
    <property type="component" value="Unassembled WGS sequence"/>
</dbReference>
<dbReference type="EMBL" id="VZTC01003034">
    <property type="protein sequence ID" value="NXB45350.1"/>
    <property type="molecule type" value="Genomic_DNA"/>
</dbReference>
<dbReference type="GO" id="GO:0005737">
    <property type="term" value="C:cytoplasm"/>
    <property type="evidence" value="ECO:0007669"/>
    <property type="project" value="UniProtKB-SubCell"/>
</dbReference>
<sequence length="128" mass="14350">MEGLAALPEVWRLYFASVRAATFRNWPFTEGCACTPERGSGRAAACGSLGAAAFTSTFFSPLFREEHKKHSADCGFLSLQKEPANLTVQEFLKLDKMRMRKALKKEVSQKMTKVEDKAKIQRCSIKNL</sequence>
<dbReference type="SUPFAM" id="SSF57924">
    <property type="entry name" value="Inhibitor of apoptosis (IAP) repeat"/>
    <property type="match status" value="1"/>
</dbReference>
<evidence type="ECO:0000256" key="1">
    <source>
        <dbReference type="ARBA" id="ARBA00004496"/>
    </source>
</evidence>
<protein>
    <submittedName>
        <fullName evidence="4">BIRC5 protein</fullName>
    </submittedName>
</protein>
<accession>A0A7K8E3G5</accession>
<dbReference type="InterPro" id="IPR051190">
    <property type="entry name" value="Baculoviral_IAP"/>
</dbReference>
<evidence type="ECO:0000313" key="5">
    <source>
        <dbReference type="Proteomes" id="UP000522331"/>
    </source>
</evidence>
<evidence type="ECO:0000256" key="2">
    <source>
        <dbReference type="ARBA" id="ARBA00006672"/>
    </source>
</evidence>
<reference evidence="4 5" key="1">
    <citation type="submission" date="2019-09" db="EMBL/GenBank/DDBJ databases">
        <title>Bird 10,000 Genomes (B10K) Project - Family phase.</title>
        <authorList>
            <person name="Zhang G."/>
        </authorList>
    </citation>
    <scope>NUCLEOTIDE SEQUENCE [LARGE SCALE GENOMIC DNA]</scope>
    <source>
        <strain evidence="4">B10K-DU-002-02</strain>
        <tissue evidence="4">Muscle</tissue>
    </source>
</reference>
<dbReference type="AlphaFoldDB" id="A0A7K8E3G5"/>
<keyword evidence="5" id="KW-1185">Reference proteome</keyword>
<comment type="subcellular location">
    <subcellularLocation>
        <location evidence="1">Cytoplasm</location>
    </subcellularLocation>
</comment>
<comment type="similarity">
    <text evidence="2">Belongs to the IAP family.</text>
</comment>
<dbReference type="Gene3D" id="1.10.1170.10">
    <property type="entry name" value="Inhibitor Of Apoptosis Protein (2mihbC-IAP-1), Chain A"/>
    <property type="match status" value="1"/>
</dbReference>
<comment type="caution">
    <text evidence="4">The sequence shown here is derived from an EMBL/GenBank/DDBJ whole genome shotgun (WGS) entry which is preliminary data.</text>
</comment>
<dbReference type="PANTHER" id="PTHR46771">
    <property type="entry name" value="DETERIN"/>
    <property type="match status" value="1"/>
</dbReference>
<evidence type="ECO:0000313" key="4">
    <source>
        <dbReference type="EMBL" id="NXB45350.1"/>
    </source>
</evidence>
<feature type="non-terminal residue" evidence="4">
    <location>
        <position position="128"/>
    </location>
</feature>
<evidence type="ECO:0000256" key="3">
    <source>
        <dbReference type="ARBA" id="ARBA00022490"/>
    </source>
</evidence>
<keyword evidence="3" id="KW-0963">Cytoplasm</keyword>
<dbReference type="PANTHER" id="PTHR46771:SF3">
    <property type="entry name" value="BACULOVIRAL IAP REPEAT-CONTAINING PROTEIN 5"/>
    <property type="match status" value="1"/>
</dbReference>